<comment type="similarity">
    <text evidence="1 4">Belongs to the plant dirigent protein family.</text>
</comment>
<gene>
    <name evidence="6" type="ORF">HannXRQ_Chr08g0219981</name>
    <name evidence="5" type="ORF">HanXRQr2_Chr08g0331991</name>
</gene>
<dbReference type="Gene3D" id="2.40.480.10">
    <property type="entry name" value="Allene oxide cyclase-like"/>
    <property type="match status" value="1"/>
</dbReference>
<evidence type="ECO:0000313" key="6">
    <source>
        <dbReference type="EMBL" id="OTG18151.1"/>
    </source>
</evidence>
<dbReference type="AlphaFoldDB" id="A0A251U770"/>
<sequence>MGSLVKFSVYMLINLAPLAAPVSTQPKSHHTLLFYMHEVLTGPNPSTRAMTGIVNNPTVKGLLPFAKPNGMVSPVQATDNDNMPFIIGLGGPVTNVFQTGSGRTQLPFGFALRHLMFGTITVFDNELTEGHESGSNFIGKAQGFYVASSIDGNSQCVLFTAMFKSGNYVNSLSFFGVHRTGVSESQLAIVGGTGKYVNAKGYAKVTNVGLNDEQVTYGGETLLEILAYVTD</sequence>
<reference evidence="5" key="3">
    <citation type="submission" date="2020-06" db="EMBL/GenBank/DDBJ databases">
        <title>Helianthus annuus Genome sequencing and assembly Release 2.</title>
        <authorList>
            <person name="Gouzy J."/>
            <person name="Langlade N."/>
            <person name="Munos S."/>
        </authorList>
    </citation>
    <scope>NUCLEOTIDE SEQUENCE</scope>
    <source>
        <tissue evidence="5">Leaves</tissue>
    </source>
</reference>
<dbReference type="OMA" id="FAKPNGM"/>
<dbReference type="InParanoid" id="A0A251U770"/>
<dbReference type="GO" id="GO:0009699">
    <property type="term" value="P:phenylpropanoid biosynthetic process"/>
    <property type="evidence" value="ECO:0007669"/>
    <property type="project" value="UniProtKB-ARBA"/>
</dbReference>
<evidence type="ECO:0000256" key="1">
    <source>
        <dbReference type="ARBA" id="ARBA00010746"/>
    </source>
</evidence>
<feature type="chain" id="PRO_5011819598" description="Dirigent protein" evidence="4">
    <location>
        <begin position="25"/>
        <end position="231"/>
    </location>
</feature>
<dbReference type="PANTHER" id="PTHR46215">
    <property type="entry name" value="DIRIGENT PROTEIN 24-RELATED"/>
    <property type="match status" value="1"/>
</dbReference>
<evidence type="ECO:0000256" key="2">
    <source>
        <dbReference type="ARBA" id="ARBA00011738"/>
    </source>
</evidence>
<dbReference type="Gramene" id="mRNA:HanXRQr2_Chr08g0331991">
    <property type="protein sequence ID" value="CDS:HanXRQr2_Chr08g0331991.1"/>
    <property type="gene ID" value="HanXRQr2_Chr08g0331991"/>
</dbReference>
<dbReference type="InterPro" id="IPR044859">
    <property type="entry name" value="Allene_oxi_cyc_Dirigent"/>
</dbReference>
<feature type="signal peptide" evidence="4">
    <location>
        <begin position="1"/>
        <end position="24"/>
    </location>
</feature>
<evidence type="ECO:0000313" key="7">
    <source>
        <dbReference type="Proteomes" id="UP000215914"/>
    </source>
</evidence>
<organism evidence="6 7">
    <name type="scientific">Helianthus annuus</name>
    <name type="common">Common sunflower</name>
    <dbReference type="NCBI Taxonomy" id="4232"/>
    <lineage>
        <taxon>Eukaryota</taxon>
        <taxon>Viridiplantae</taxon>
        <taxon>Streptophyta</taxon>
        <taxon>Embryophyta</taxon>
        <taxon>Tracheophyta</taxon>
        <taxon>Spermatophyta</taxon>
        <taxon>Magnoliopsida</taxon>
        <taxon>eudicotyledons</taxon>
        <taxon>Gunneridae</taxon>
        <taxon>Pentapetalae</taxon>
        <taxon>asterids</taxon>
        <taxon>campanulids</taxon>
        <taxon>Asterales</taxon>
        <taxon>Asteraceae</taxon>
        <taxon>Asteroideae</taxon>
        <taxon>Heliantheae alliance</taxon>
        <taxon>Heliantheae</taxon>
        <taxon>Helianthus</taxon>
    </lineage>
</organism>
<comment type="subunit">
    <text evidence="2 4">Homodimer.</text>
</comment>
<comment type="subcellular location">
    <subcellularLocation>
        <location evidence="4">Secreted</location>
        <location evidence="4">Extracellular space</location>
        <location evidence="4">Apoplast</location>
    </subcellularLocation>
</comment>
<dbReference type="EMBL" id="CM007897">
    <property type="protein sequence ID" value="OTG18151.1"/>
    <property type="molecule type" value="Genomic_DNA"/>
</dbReference>
<dbReference type="GO" id="GO:0048046">
    <property type="term" value="C:apoplast"/>
    <property type="evidence" value="ECO:0007669"/>
    <property type="project" value="UniProtKB-SubCell"/>
</dbReference>
<evidence type="ECO:0000256" key="4">
    <source>
        <dbReference type="RuleBase" id="RU363099"/>
    </source>
</evidence>
<dbReference type="InterPro" id="IPR004265">
    <property type="entry name" value="Dirigent"/>
</dbReference>
<accession>A0A251U770</accession>
<reference evidence="5 7" key="1">
    <citation type="journal article" date="2017" name="Nature">
        <title>The sunflower genome provides insights into oil metabolism, flowering and Asterid evolution.</title>
        <authorList>
            <person name="Badouin H."/>
            <person name="Gouzy J."/>
            <person name="Grassa C.J."/>
            <person name="Murat F."/>
            <person name="Staton S.E."/>
            <person name="Cottret L."/>
            <person name="Lelandais-Briere C."/>
            <person name="Owens G.L."/>
            <person name="Carrere S."/>
            <person name="Mayjonade B."/>
            <person name="Legrand L."/>
            <person name="Gill N."/>
            <person name="Kane N.C."/>
            <person name="Bowers J.E."/>
            <person name="Hubner S."/>
            <person name="Bellec A."/>
            <person name="Berard A."/>
            <person name="Berges H."/>
            <person name="Blanchet N."/>
            <person name="Boniface M.C."/>
            <person name="Brunel D."/>
            <person name="Catrice O."/>
            <person name="Chaidir N."/>
            <person name="Claudel C."/>
            <person name="Donnadieu C."/>
            <person name="Faraut T."/>
            <person name="Fievet G."/>
            <person name="Helmstetter N."/>
            <person name="King M."/>
            <person name="Knapp S.J."/>
            <person name="Lai Z."/>
            <person name="Le Paslier M.C."/>
            <person name="Lippi Y."/>
            <person name="Lorenzon L."/>
            <person name="Mandel J.R."/>
            <person name="Marage G."/>
            <person name="Marchand G."/>
            <person name="Marquand E."/>
            <person name="Bret-Mestries E."/>
            <person name="Morien E."/>
            <person name="Nambeesan S."/>
            <person name="Nguyen T."/>
            <person name="Pegot-Espagnet P."/>
            <person name="Pouilly N."/>
            <person name="Raftis F."/>
            <person name="Sallet E."/>
            <person name="Schiex T."/>
            <person name="Thomas J."/>
            <person name="Vandecasteele C."/>
            <person name="Vares D."/>
            <person name="Vear F."/>
            <person name="Vautrin S."/>
            <person name="Crespi M."/>
            <person name="Mangin B."/>
            <person name="Burke J.M."/>
            <person name="Salse J."/>
            <person name="Munos S."/>
            <person name="Vincourt P."/>
            <person name="Rieseberg L.H."/>
            <person name="Langlade N.B."/>
        </authorList>
    </citation>
    <scope>NUCLEOTIDE SEQUENCE [LARGE SCALE GENOMIC DNA]</scope>
    <source>
        <strain evidence="7">cv. SF193</strain>
        <tissue evidence="5">Leaves</tissue>
    </source>
</reference>
<dbReference type="Pfam" id="PF03018">
    <property type="entry name" value="Dirigent"/>
    <property type="match status" value="1"/>
</dbReference>
<dbReference type="Proteomes" id="UP000215914">
    <property type="component" value="Chromosome 8"/>
</dbReference>
<keyword evidence="3 4" id="KW-0964">Secreted</keyword>
<keyword evidence="7" id="KW-1185">Reference proteome</keyword>
<comment type="function">
    <text evidence="4">Dirigent proteins impart stereoselectivity on the phenoxy radical-coupling reaction, yielding optically active lignans from two molecules of coniferyl alcohol in the biosynthesis of lignans, flavonolignans, and alkaloids and thus plays a central role in plant secondary metabolism.</text>
</comment>
<name>A0A251U770_HELAN</name>
<reference evidence="6" key="2">
    <citation type="submission" date="2017-02" db="EMBL/GenBank/DDBJ databases">
        <title>Sunflower complete genome.</title>
        <authorList>
            <person name="Langlade N."/>
            <person name="Munos S."/>
        </authorList>
    </citation>
    <scope>NUCLEOTIDE SEQUENCE [LARGE SCALE GENOMIC DNA]</scope>
    <source>
        <tissue evidence="6">Leaves</tissue>
    </source>
</reference>
<evidence type="ECO:0000256" key="3">
    <source>
        <dbReference type="ARBA" id="ARBA00022525"/>
    </source>
</evidence>
<keyword evidence="4" id="KW-0052">Apoplast</keyword>
<evidence type="ECO:0000313" key="5">
    <source>
        <dbReference type="EMBL" id="KAF5794782.1"/>
    </source>
</evidence>
<keyword evidence="4" id="KW-0732">Signal</keyword>
<protein>
    <recommendedName>
        <fullName evidence="4">Dirigent protein</fullName>
    </recommendedName>
</protein>
<proteinExistence type="inferred from homology"/>
<dbReference type="EMBL" id="MNCJ02000323">
    <property type="protein sequence ID" value="KAF5794782.1"/>
    <property type="molecule type" value="Genomic_DNA"/>
</dbReference>
<dbReference type="PANTHER" id="PTHR46215:SF5">
    <property type="entry name" value="DIRIGENT PROTEIN"/>
    <property type="match status" value="1"/>
</dbReference>